<feature type="compositionally biased region" description="Polar residues" evidence="1">
    <location>
        <begin position="21"/>
        <end position="39"/>
    </location>
</feature>
<comment type="caution">
    <text evidence="2">The sequence shown here is derived from an EMBL/GenBank/DDBJ whole genome shotgun (WGS) entry which is preliminary data.</text>
</comment>
<accession>A0AA37GSB5</accession>
<dbReference type="Proteomes" id="UP001055172">
    <property type="component" value="Unassembled WGS sequence"/>
</dbReference>
<evidence type="ECO:0000313" key="3">
    <source>
        <dbReference type="Proteomes" id="UP001055172"/>
    </source>
</evidence>
<keyword evidence="3" id="KW-1185">Reference proteome</keyword>
<evidence type="ECO:0000256" key="1">
    <source>
        <dbReference type="SAM" id="MobiDB-lite"/>
    </source>
</evidence>
<sequence length="72" mass="7698">MPAPLPTVRQNVLLYSTAATSTVTPPQSLLQAPATTTASNDEEKSGTEPISGSHGTWQQKPCERRSRFVGKS</sequence>
<feature type="region of interest" description="Disordered" evidence="1">
    <location>
        <begin position="21"/>
        <end position="72"/>
    </location>
</feature>
<reference evidence="2 3" key="1">
    <citation type="submission" date="2021-07" db="EMBL/GenBank/DDBJ databases">
        <title>Genome data of Colletotrichum spaethianum.</title>
        <authorList>
            <person name="Utami Y.D."/>
            <person name="Hiruma K."/>
        </authorList>
    </citation>
    <scope>NUCLEOTIDE SEQUENCE [LARGE SCALE GENOMIC DNA]</scope>
    <source>
        <strain evidence="2 3">MAFF 242679</strain>
    </source>
</reference>
<organism evidence="2 3">
    <name type="scientific">Colletotrichum liriopes</name>
    <dbReference type="NCBI Taxonomy" id="708192"/>
    <lineage>
        <taxon>Eukaryota</taxon>
        <taxon>Fungi</taxon>
        <taxon>Dikarya</taxon>
        <taxon>Ascomycota</taxon>
        <taxon>Pezizomycotina</taxon>
        <taxon>Sordariomycetes</taxon>
        <taxon>Hypocreomycetidae</taxon>
        <taxon>Glomerellales</taxon>
        <taxon>Glomerellaceae</taxon>
        <taxon>Colletotrichum</taxon>
        <taxon>Colletotrichum spaethianum species complex</taxon>
    </lineage>
</organism>
<gene>
    <name evidence="2" type="ORF">ColLi_09108</name>
</gene>
<protein>
    <submittedName>
        <fullName evidence="2">Uncharacterized protein</fullName>
    </submittedName>
</protein>
<feature type="compositionally biased region" description="Polar residues" evidence="1">
    <location>
        <begin position="48"/>
        <end position="59"/>
    </location>
</feature>
<proteinExistence type="predicted"/>
<dbReference type="EMBL" id="BPPX01000021">
    <property type="protein sequence ID" value="GJC86270.1"/>
    <property type="molecule type" value="Genomic_DNA"/>
</dbReference>
<evidence type="ECO:0000313" key="2">
    <source>
        <dbReference type="EMBL" id="GJC86270.1"/>
    </source>
</evidence>
<name>A0AA37GSB5_9PEZI</name>
<dbReference type="AlphaFoldDB" id="A0AA37GSB5"/>